<keyword evidence="5 8" id="KW-0472">Membrane</keyword>
<keyword evidence="7" id="KW-0807">Transducer</keyword>
<evidence type="ECO:0000313" key="10">
    <source>
        <dbReference type="EMBL" id="GAU91938.1"/>
    </source>
</evidence>
<evidence type="ECO:0000256" key="5">
    <source>
        <dbReference type="ARBA" id="ARBA00023136"/>
    </source>
</evidence>
<evidence type="ECO:0000256" key="3">
    <source>
        <dbReference type="ARBA" id="ARBA00022989"/>
    </source>
</evidence>
<dbReference type="PANTHER" id="PTHR24243:SF208">
    <property type="entry name" value="PYROKININ-1 RECEPTOR"/>
    <property type="match status" value="1"/>
</dbReference>
<dbReference type="SUPFAM" id="SSF81321">
    <property type="entry name" value="Family A G protein-coupled receptor-like"/>
    <property type="match status" value="1"/>
</dbReference>
<evidence type="ECO:0000256" key="2">
    <source>
        <dbReference type="ARBA" id="ARBA00022692"/>
    </source>
</evidence>
<dbReference type="Pfam" id="PF00001">
    <property type="entry name" value="7tm_1"/>
    <property type="match status" value="1"/>
</dbReference>
<proteinExistence type="predicted"/>
<feature type="transmembrane region" description="Helical" evidence="8">
    <location>
        <begin position="80"/>
        <end position="106"/>
    </location>
</feature>
<keyword evidence="4" id="KW-0297">G-protein coupled receptor</keyword>
<dbReference type="OrthoDB" id="10071887at2759"/>
<dbReference type="PRINTS" id="PR00237">
    <property type="entry name" value="GPCRRHODOPSN"/>
</dbReference>
<keyword evidence="3 8" id="KW-1133">Transmembrane helix</keyword>
<accession>A0A1D1V0G6</accession>
<evidence type="ECO:0000256" key="6">
    <source>
        <dbReference type="ARBA" id="ARBA00023170"/>
    </source>
</evidence>
<feature type="domain" description="G-protein coupled receptors family 1 profile" evidence="9">
    <location>
        <begin position="59"/>
        <end position="317"/>
    </location>
</feature>
<keyword evidence="6" id="KW-0675">Receptor</keyword>
<evidence type="ECO:0000256" key="4">
    <source>
        <dbReference type="ARBA" id="ARBA00023040"/>
    </source>
</evidence>
<reference evidence="10 11" key="1">
    <citation type="journal article" date="2016" name="Nat. Commun.">
        <title>Extremotolerant tardigrade genome and improved radiotolerance of human cultured cells by tardigrade-unique protein.</title>
        <authorList>
            <person name="Hashimoto T."/>
            <person name="Horikawa D.D."/>
            <person name="Saito Y."/>
            <person name="Kuwahara H."/>
            <person name="Kozuka-Hata H."/>
            <person name="Shin-I T."/>
            <person name="Minakuchi Y."/>
            <person name="Ohishi K."/>
            <person name="Motoyama A."/>
            <person name="Aizu T."/>
            <person name="Enomoto A."/>
            <person name="Kondo K."/>
            <person name="Tanaka S."/>
            <person name="Hara Y."/>
            <person name="Koshikawa S."/>
            <person name="Sagara H."/>
            <person name="Miura T."/>
            <person name="Yokobori S."/>
            <person name="Miyagawa K."/>
            <person name="Suzuki Y."/>
            <person name="Kubo T."/>
            <person name="Oyama M."/>
            <person name="Kohara Y."/>
            <person name="Fujiyama A."/>
            <person name="Arakawa K."/>
            <person name="Katayama T."/>
            <person name="Toyoda A."/>
            <person name="Kunieda T."/>
        </authorList>
    </citation>
    <scope>NUCLEOTIDE SEQUENCE [LARGE SCALE GENOMIC DNA]</scope>
    <source>
        <strain evidence="10 11">YOKOZUNA-1</strain>
    </source>
</reference>
<feature type="transmembrane region" description="Helical" evidence="8">
    <location>
        <begin position="262"/>
        <end position="281"/>
    </location>
</feature>
<comment type="caution">
    <text evidence="10">The sequence shown here is derived from an EMBL/GenBank/DDBJ whole genome shotgun (WGS) entry which is preliminary data.</text>
</comment>
<sequence>MELLSNWSNWIEARHANASLLSSNLTGANATLTTDGSNPIAAWWMLLIFVLMTAVTVFGNLAIVTLFLADKKVRTPFNYILLNIAIGDALIGTVDMPYYAASYFYWGFWPFSDQQCSFWMFIDYLMPTITLASITALSLDRLWALMAPIAYRCCNTTRKASVTIFVIWLYSTLGMLPGYAYTRLYLADQRADKTCLWEVAGLPNWASPSYPLIINLCAPFAITLLCYVGIVLRLLQLRSSRAAVNPETHRQTSKRNRREQQAFAVLTLLVVTLSVSYMPWVVYTVRLVVLKYEDSLTFYNVSYWMGFILSAASPFMALVGSQDLRTAMRRLCHGRSGNLENPSGNRVSVLRKATAPIPTT</sequence>
<feature type="transmembrane region" description="Helical" evidence="8">
    <location>
        <begin position="301"/>
        <end position="320"/>
    </location>
</feature>
<evidence type="ECO:0000256" key="1">
    <source>
        <dbReference type="ARBA" id="ARBA00004141"/>
    </source>
</evidence>
<dbReference type="CDD" id="cd00637">
    <property type="entry name" value="7tm_classA_rhodopsin-like"/>
    <property type="match status" value="1"/>
</dbReference>
<evidence type="ECO:0000256" key="7">
    <source>
        <dbReference type="ARBA" id="ARBA00023224"/>
    </source>
</evidence>
<evidence type="ECO:0000256" key="8">
    <source>
        <dbReference type="SAM" id="Phobius"/>
    </source>
</evidence>
<dbReference type="AlphaFoldDB" id="A0A1D1V0G6"/>
<dbReference type="GO" id="GO:0016020">
    <property type="term" value="C:membrane"/>
    <property type="evidence" value="ECO:0007669"/>
    <property type="project" value="UniProtKB-SubCell"/>
</dbReference>
<evidence type="ECO:0000313" key="11">
    <source>
        <dbReference type="Proteomes" id="UP000186922"/>
    </source>
</evidence>
<name>A0A1D1V0G6_RAMVA</name>
<comment type="subcellular location">
    <subcellularLocation>
        <location evidence="1">Membrane</location>
        <topology evidence="1">Multi-pass membrane protein</topology>
    </subcellularLocation>
</comment>
<keyword evidence="2 8" id="KW-0812">Transmembrane</keyword>
<protein>
    <recommendedName>
        <fullName evidence="9">G-protein coupled receptors family 1 profile domain-containing protein</fullName>
    </recommendedName>
</protein>
<dbReference type="Gene3D" id="1.20.1070.10">
    <property type="entry name" value="Rhodopsin 7-helix transmembrane proteins"/>
    <property type="match status" value="1"/>
</dbReference>
<feature type="transmembrane region" description="Helical" evidence="8">
    <location>
        <begin position="212"/>
        <end position="235"/>
    </location>
</feature>
<dbReference type="InterPro" id="IPR000276">
    <property type="entry name" value="GPCR_Rhodpsn"/>
</dbReference>
<feature type="transmembrane region" description="Helical" evidence="8">
    <location>
        <begin position="160"/>
        <end position="180"/>
    </location>
</feature>
<feature type="transmembrane region" description="Helical" evidence="8">
    <location>
        <begin position="41"/>
        <end position="68"/>
    </location>
</feature>
<feature type="transmembrane region" description="Helical" evidence="8">
    <location>
        <begin position="118"/>
        <end position="139"/>
    </location>
</feature>
<keyword evidence="11" id="KW-1185">Reference proteome</keyword>
<evidence type="ECO:0000259" key="9">
    <source>
        <dbReference type="PROSITE" id="PS50262"/>
    </source>
</evidence>
<organism evidence="10 11">
    <name type="scientific">Ramazzottius varieornatus</name>
    <name type="common">Water bear</name>
    <name type="synonym">Tardigrade</name>
    <dbReference type="NCBI Taxonomy" id="947166"/>
    <lineage>
        <taxon>Eukaryota</taxon>
        <taxon>Metazoa</taxon>
        <taxon>Ecdysozoa</taxon>
        <taxon>Tardigrada</taxon>
        <taxon>Eutardigrada</taxon>
        <taxon>Parachela</taxon>
        <taxon>Hypsibioidea</taxon>
        <taxon>Ramazzottiidae</taxon>
        <taxon>Ramazzottius</taxon>
    </lineage>
</organism>
<dbReference type="InterPro" id="IPR017452">
    <property type="entry name" value="GPCR_Rhodpsn_7TM"/>
</dbReference>
<dbReference type="Proteomes" id="UP000186922">
    <property type="component" value="Unassembled WGS sequence"/>
</dbReference>
<dbReference type="PANTHER" id="PTHR24243">
    <property type="entry name" value="G-PROTEIN COUPLED RECEPTOR"/>
    <property type="match status" value="1"/>
</dbReference>
<dbReference type="PROSITE" id="PS50262">
    <property type="entry name" value="G_PROTEIN_RECEP_F1_2"/>
    <property type="match status" value="1"/>
</dbReference>
<dbReference type="STRING" id="947166.A0A1D1V0G6"/>
<dbReference type="EMBL" id="BDGG01000002">
    <property type="protein sequence ID" value="GAU91938.1"/>
    <property type="molecule type" value="Genomic_DNA"/>
</dbReference>
<dbReference type="SMART" id="SM01381">
    <property type="entry name" value="7TM_GPCR_Srsx"/>
    <property type="match status" value="1"/>
</dbReference>
<dbReference type="GO" id="GO:0004930">
    <property type="term" value="F:G protein-coupled receptor activity"/>
    <property type="evidence" value="ECO:0007669"/>
    <property type="project" value="UniProtKB-KW"/>
</dbReference>
<gene>
    <name evidence="10" type="primary">RvY_04095-1</name>
    <name evidence="10" type="synonym">RvY_04095.1</name>
    <name evidence="10" type="ORF">RvY_04095</name>
</gene>